<evidence type="ECO:0000313" key="2">
    <source>
        <dbReference type="Proteomes" id="UP000764045"/>
    </source>
</evidence>
<gene>
    <name evidence="1" type="ORF">H6B30_15585</name>
</gene>
<organism evidence="1 2">
    <name type="scientific">Marseilla massiliensis</name>
    <dbReference type="NCBI Taxonomy" id="1841864"/>
    <lineage>
        <taxon>Bacteria</taxon>
        <taxon>Pseudomonadati</taxon>
        <taxon>Bacteroidota</taxon>
        <taxon>Bacteroidia</taxon>
        <taxon>Bacteroidales</taxon>
        <taxon>Prevotellaceae</taxon>
        <taxon>Marseilla</taxon>
    </lineage>
</organism>
<keyword evidence="2" id="KW-1185">Reference proteome</keyword>
<dbReference type="EMBL" id="JACJJL010000054">
    <property type="protein sequence ID" value="MBM6663142.1"/>
    <property type="molecule type" value="Genomic_DNA"/>
</dbReference>
<protein>
    <recommendedName>
        <fullName evidence="3">HNH endonuclease 5 domain-containing protein</fullName>
    </recommendedName>
</protein>
<proteinExistence type="predicted"/>
<reference evidence="1 2" key="1">
    <citation type="journal article" date="2021" name="Sci. Rep.">
        <title>The distribution of antibiotic resistance genes in chicken gut microbiota commensals.</title>
        <authorList>
            <person name="Juricova H."/>
            <person name="Matiasovicova J."/>
            <person name="Kubasova T."/>
            <person name="Cejkova D."/>
            <person name="Rychlik I."/>
        </authorList>
    </citation>
    <scope>NUCLEOTIDE SEQUENCE [LARGE SCALE GENOMIC DNA]</scope>
    <source>
        <strain evidence="1 2">An819</strain>
    </source>
</reference>
<evidence type="ECO:0008006" key="3">
    <source>
        <dbReference type="Google" id="ProtNLM"/>
    </source>
</evidence>
<sequence length="308" mass="36409">MPQIESLYNKYITHIELLRNANILTEMNNDYICPICLRKFSKEQISALSLEDAPQDSLGGHKIAITCKDCNNSCGHNIDIHLVNFLKRLDEIDFVEGSTRRIEIPDNGRKINAMLEVGNNKELKVILPQKINNPQWLQEHINNIKEGNVIDIKNQKVDIDMKKVSTAILKNAYIILFSHFGYSFLLDKHYDRIREQIKNPSRYIVPDLWTKQPINMQDGIYLSNDNRHRGFFIIYTCQYKTDRKHHFCCFIPTPLMPYEFAYHFFDEYQPNTPMYMQTINGDFLTDEKNIKALNKWIYSWDMKLKYEL</sequence>
<comment type="caution">
    <text evidence="1">The sequence shown here is derived from an EMBL/GenBank/DDBJ whole genome shotgun (WGS) entry which is preliminary data.</text>
</comment>
<dbReference type="RefSeq" id="WP_205112182.1">
    <property type="nucleotide sequence ID" value="NZ_JACJJL010000054.1"/>
</dbReference>
<dbReference type="Proteomes" id="UP000764045">
    <property type="component" value="Unassembled WGS sequence"/>
</dbReference>
<name>A0A938WQ51_9BACT</name>
<dbReference type="AlphaFoldDB" id="A0A938WQ51"/>
<evidence type="ECO:0000313" key="1">
    <source>
        <dbReference type="EMBL" id="MBM6663142.1"/>
    </source>
</evidence>
<accession>A0A938WQ51</accession>